<dbReference type="RefSeq" id="XP_056584306.1">
    <property type="nucleotide sequence ID" value="XM_056720171.1"/>
</dbReference>
<gene>
    <name evidence="1" type="ORF">N7517_002441</name>
</gene>
<evidence type="ECO:0000313" key="2">
    <source>
        <dbReference type="Proteomes" id="UP001147752"/>
    </source>
</evidence>
<organism evidence="1 2">
    <name type="scientific">Penicillium concentricum</name>
    <dbReference type="NCBI Taxonomy" id="293559"/>
    <lineage>
        <taxon>Eukaryota</taxon>
        <taxon>Fungi</taxon>
        <taxon>Dikarya</taxon>
        <taxon>Ascomycota</taxon>
        <taxon>Pezizomycotina</taxon>
        <taxon>Eurotiomycetes</taxon>
        <taxon>Eurotiomycetidae</taxon>
        <taxon>Eurotiales</taxon>
        <taxon>Aspergillaceae</taxon>
        <taxon>Penicillium</taxon>
    </lineage>
</organism>
<dbReference type="OrthoDB" id="4138121at2759"/>
<dbReference type="EMBL" id="JAPZBT010000001">
    <property type="protein sequence ID" value="KAJ5384530.1"/>
    <property type="molecule type" value="Genomic_DNA"/>
</dbReference>
<reference evidence="1" key="2">
    <citation type="journal article" date="2023" name="IMA Fungus">
        <title>Comparative genomic study of the Penicillium genus elucidates a diverse pangenome and 15 lateral gene transfer events.</title>
        <authorList>
            <person name="Petersen C."/>
            <person name="Sorensen T."/>
            <person name="Nielsen M.R."/>
            <person name="Sondergaard T.E."/>
            <person name="Sorensen J.L."/>
            <person name="Fitzpatrick D.A."/>
            <person name="Frisvad J.C."/>
            <person name="Nielsen K.L."/>
        </authorList>
    </citation>
    <scope>NUCLEOTIDE SEQUENCE</scope>
    <source>
        <strain evidence="1">IBT 3081</strain>
    </source>
</reference>
<name>A0A9W9STZ8_9EURO</name>
<comment type="caution">
    <text evidence="1">The sequence shown here is derived from an EMBL/GenBank/DDBJ whole genome shotgun (WGS) entry which is preliminary data.</text>
</comment>
<reference evidence="1" key="1">
    <citation type="submission" date="2022-12" db="EMBL/GenBank/DDBJ databases">
        <authorList>
            <person name="Petersen C."/>
        </authorList>
    </citation>
    <scope>NUCLEOTIDE SEQUENCE</scope>
    <source>
        <strain evidence="1">IBT 3081</strain>
    </source>
</reference>
<sequence length="94" mass="11179">MVLNLLLRSMEIWLTVRVRCSDLGMRALDSFEVRSSIVWWAEFTKKFNISDTGCLRRSRGGTKLEGQDFKYKKFLDHFKEELKDQMKGNPRNKF</sequence>
<dbReference type="AlphaFoldDB" id="A0A9W9STZ8"/>
<accession>A0A9W9STZ8</accession>
<dbReference type="Proteomes" id="UP001147752">
    <property type="component" value="Unassembled WGS sequence"/>
</dbReference>
<evidence type="ECO:0000313" key="1">
    <source>
        <dbReference type="EMBL" id="KAJ5384530.1"/>
    </source>
</evidence>
<proteinExistence type="predicted"/>
<protein>
    <submittedName>
        <fullName evidence="1">Uncharacterized protein</fullName>
    </submittedName>
</protein>
<keyword evidence="2" id="KW-1185">Reference proteome</keyword>
<dbReference type="GeneID" id="81459354"/>